<gene>
    <name evidence="1" type="ORF">HCUR_00360</name>
</gene>
<dbReference type="AlphaFoldDB" id="A0A2S5RAH5"/>
<organism evidence="1 2">
    <name type="scientific">Holospora curviuscula</name>
    <dbReference type="NCBI Taxonomy" id="1082868"/>
    <lineage>
        <taxon>Bacteria</taxon>
        <taxon>Pseudomonadati</taxon>
        <taxon>Pseudomonadota</taxon>
        <taxon>Alphaproteobacteria</taxon>
        <taxon>Holosporales</taxon>
        <taxon>Holosporaceae</taxon>
        <taxon>Holospora</taxon>
    </lineage>
</organism>
<comment type="caution">
    <text evidence="1">The sequence shown here is derived from an EMBL/GenBank/DDBJ whole genome shotgun (WGS) entry which is preliminary data.</text>
</comment>
<sequence length="68" mass="8099">MYIEQINPLIQRDRKGKRTEQDLQERTALSKTQAPYFVKKALGPVEVSIKQVIEGKEYYDKQLRKKFK</sequence>
<evidence type="ECO:0000313" key="2">
    <source>
        <dbReference type="Proteomes" id="UP000239425"/>
    </source>
</evidence>
<evidence type="ECO:0000313" key="1">
    <source>
        <dbReference type="EMBL" id="PPE04303.1"/>
    </source>
</evidence>
<reference evidence="1 2" key="1">
    <citation type="submission" date="2017-11" db="EMBL/GenBank/DDBJ databases">
        <title>Comparative genomic analysis of Holospora spp., intranuclear symbionts of paramecia.</title>
        <authorList>
            <person name="Garushyants S.K."/>
            <person name="Beliavskaya A."/>
            <person name="Malko D.B."/>
            <person name="Logacheva M.D."/>
            <person name="Rautian M.S."/>
            <person name="Gelfand M.S."/>
        </authorList>
    </citation>
    <scope>NUCLEOTIDE SEQUENCE [LARGE SCALE GENOMIC DNA]</scope>
    <source>
        <strain evidence="2">02AZ16</strain>
    </source>
</reference>
<proteinExistence type="predicted"/>
<dbReference type="Proteomes" id="UP000239425">
    <property type="component" value="Unassembled WGS sequence"/>
</dbReference>
<name>A0A2S5RAH5_9PROT</name>
<keyword evidence="2" id="KW-1185">Reference proteome</keyword>
<dbReference type="RefSeq" id="WP_104206481.1">
    <property type="nucleotide sequence ID" value="NZ_PHHC01000076.1"/>
</dbReference>
<protein>
    <submittedName>
        <fullName evidence="1">Uncharacterized protein</fullName>
    </submittedName>
</protein>
<dbReference type="EMBL" id="PHHC01000076">
    <property type="protein sequence ID" value="PPE04303.1"/>
    <property type="molecule type" value="Genomic_DNA"/>
</dbReference>
<accession>A0A2S5RAH5</accession>